<dbReference type="Pfam" id="PF13309">
    <property type="entry name" value="HTH_22"/>
    <property type="match status" value="1"/>
</dbReference>
<feature type="domain" description="YheO-like" evidence="1">
    <location>
        <begin position="17"/>
        <end position="125"/>
    </location>
</feature>
<reference evidence="3 4" key="1">
    <citation type="submission" date="2009-01" db="EMBL/GenBank/DDBJ databases">
        <authorList>
            <person name="Fulton L."/>
            <person name="Clifton S."/>
            <person name="Fulton B."/>
            <person name="Xu J."/>
            <person name="Minx P."/>
            <person name="Pepin K.H."/>
            <person name="Johnson M."/>
            <person name="Bhonagiri V."/>
            <person name="Nash W.E."/>
            <person name="Mardis E.R."/>
            <person name="Wilson R.K."/>
        </authorList>
    </citation>
    <scope>NUCLEOTIDE SEQUENCE [LARGE SCALE GENOMIC DNA]</scope>
    <source>
        <strain evidence="3 4">DSM 15981</strain>
    </source>
</reference>
<evidence type="ECO:0000259" key="2">
    <source>
        <dbReference type="Pfam" id="PF13309"/>
    </source>
</evidence>
<keyword evidence="4" id="KW-1185">Reference proteome</keyword>
<dbReference type="AlphaFoldDB" id="C0D5L4"/>
<organism evidence="3 4">
    <name type="scientific">[Clostridium] asparagiforme DSM 15981</name>
    <dbReference type="NCBI Taxonomy" id="518636"/>
    <lineage>
        <taxon>Bacteria</taxon>
        <taxon>Bacillati</taxon>
        <taxon>Bacillota</taxon>
        <taxon>Clostridia</taxon>
        <taxon>Lachnospirales</taxon>
        <taxon>Lachnospiraceae</taxon>
        <taxon>Enterocloster</taxon>
    </lineage>
</organism>
<dbReference type="EMBL" id="ACCJ01000377">
    <property type="protein sequence ID" value="EEG53381.1"/>
    <property type="molecule type" value="Genomic_DNA"/>
</dbReference>
<proteinExistence type="predicted"/>
<dbReference type="PANTHER" id="PTHR35568:SF1">
    <property type="entry name" value="TRANSCRIPTIONAL REGULATOR DAUR"/>
    <property type="match status" value="1"/>
</dbReference>
<name>C0D5L4_9FIRM</name>
<comment type="caution">
    <text evidence="3">The sequence shown here is derived from an EMBL/GenBank/DDBJ whole genome shotgun (WGS) entry which is preliminary data.</text>
</comment>
<evidence type="ECO:0000259" key="1">
    <source>
        <dbReference type="Pfam" id="PF08348"/>
    </source>
</evidence>
<dbReference type="Proteomes" id="UP000004756">
    <property type="component" value="Unassembled WGS sequence"/>
</dbReference>
<dbReference type="HOGENOM" id="CLU_080179_3_0_9"/>
<evidence type="ECO:0000313" key="4">
    <source>
        <dbReference type="Proteomes" id="UP000004756"/>
    </source>
</evidence>
<dbReference type="InterPro" id="IPR013559">
    <property type="entry name" value="YheO"/>
</dbReference>
<dbReference type="InterPro" id="IPR039445">
    <property type="entry name" value="DauR-like_HTH"/>
</dbReference>
<protein>
    <submittedName>
        <fullName evidence="3">YheO-like protein</fullName>
    </submittedName>
</protein>
<accession>C0D5L4</accession>
<dbReference type="PANTHER" id="PTHR35568">
    <property type="entry name" value="TRANSCRIPTIONAL REGULATOR DAUR"/>
    <property type="match status" value="1"/>
</dbReference>
<evidence type="ECO:0000313" key="3">
    <source>
        <dbReference type="EMBL" id="EEG53381.1"/>
    </source>
</evidence>
<gene>
    <name evidence="3" type="ORF">CLOSTASPAR_04560</name>
</gene>
<sequence>MSVGKTMILSEVDHKILESYKTVLEGLADYLGDGCEIALHSLEDYDKSVIKIVNGHHTGREVGAPITNLALEMLDKIKKDGARFYISYFAKNKRGNPIKSATIAIKGEHERIIGLLCININLNMPMLDFLSVFLPNTPSSDQSTSELFSNNRETFFDDLLYQAKAAVDNDPSIKPSLHNRAIIEILYQQGVFNMKNAVEHVAELLEISKNTVYLHLRSVKGNSAEPLE</sequence>
<dbReference type="Pfam" id="PF08348">
    <property type="entry name" value="PAS_6"/>
    <property type="match status" value="1"/>
</dbReference>
<feature type="domain" description="Transcriptional regulator DauR-like HTH" evidence="2">
    <location>
        <begin position="170"/>
        <end position="217"/>
    </location>
</feature>
<dbReference type="InterPro" id="IPR039446">
    <property type="entry name" value="DauR-like"/>
</dbReference>
<reference evidence="3 4" key="2">
    <citation type="submission" date="2009-02" db="EMBL/GenBank/DDBJ databases">
        <title>Draft genome sequence of Clostridium asparagiforme (DSM 15981).</title>
        <authorList>
            <person name="Sudarsanam P."/>
            <person name="Ley R."/>
            <person name="Guruge J."/>
            <person name="Turnbaugh P.J."/>
            <person name="Mahowald M."/>
            <person name="Liep D."/>
            <person name="Gordon J."/>
        </authorList>
    </citation>
    <scope>NUCLEOTIDE SEQUENCE [LARGE SCALE GENOMIC DNA]</scope>
    <source>
        <strain evidence="3 4">DSM 15981</strain>
    </source>
</reference>